<proteinExistence type="inferred from homology"/>
<evidence type="ECO:0000256" key="2">
    <source>
        <dbReference type="ARBA" id="ARBA00022448"/>
    </source>
</evidence>
<reference evidence="16" key="1">
    <citation type="journal article" date="2019" name="Int. J. Syst. Evol. Microbiol.">
        <title>The Global Catalogue of Microorganisms (GCM) 10K type strain sequencing project: providing services to taxonomists for standard genome sequencing and annotation.</title>
        <authorList>
            <consortium name="The Broad Institute Genomics Platform"/>
            <consortium name="The Broad Institute Genome Sequencing Center for Infectious Disease"/>
            <person name="Wu L."/>
            <person name="Ma J."/>
        </authorList>
    </citation>
    <scope>NUCLEOTIDE SEQUENCE [LARGE SCALE GENOMIC DNA]</scope>
    <source>
        <strain evidence="16">JCM 17564</strain>
    </source>
</reference>
<gene>
    <name evidence="15" type="ORF">GCM10022281_19360</name>
</gene>
<evidence type="ECO:0000256" key="6">
    <source>
        <dbReference type="ARBA" id="ARBA00023077"/>
    </source>
</evidence>
<evidence type="ECO:0000256" key="3">
    <source>
        <dbReference type="ARBA" id="ARBA00022452"/>
    </source>
</evidence>
<feature type="chain" id="PRO_5046021369" evidence="12">
    <location>
        <begin position="21"/>
        <end position="1129"/>
    </location>
</feature>
<keyword evidence="6 10" id="KW-0798">TonB box</keyword>
<organism evidence="15 16">
    <name type="scientific">Sphingomonas rosea</name>
    <dbReference type="NCBI Taxonomy" id="335605"/>
    <lineage>
        <taxon>Bacteria</taxon>
        <taxon>Pseudomonadati</taxon>
        <taxon>Pseudomonadota</taxon>
        <taxon>Alphaproteobacteria</taxon>
        <taxon>Sphingomonadales</taxon>
        <taxon>Sphingomonadaceae</taxon>
        <taxon>Sphingomonas</taxon>
    </lineage>
</organism>
<keyword evidence="16" id="KW-1185">Reference proteome</keyword>
<evidence type="ECO:0000313" key="16">
    <source>
        <dbReference type="Proteomes" id="UP001424459"/>
    </source>
</evidence>
<dbReference type="RefSeq" id="WP_344696874.1">
    <property type="nucleotide sequence ID" value="NZ_BAABBR010000001.1"/>
</dbReference>
<feature type="short sequence motif" description="TonB box" evidence="10">
    <location>
        <begin position="79"/>
        <end position="85"/>
    </location>
</feature>
<keyword evidence="3 9" id="KW-1134">Transmembrane beta strand</keyword>
<comment type="caution">
    <text evidence="15">The sequence shown here is derived from an EMBL/GenBank/DDBJ whole genome shotgun (WGS) entry which is preliminary data.</text>
</comment>
<dbReference type="Gene3D" id="2.170.130.10">
    <property type="entry name" value="TonB-dependent receptor, plug domain"/>
    <property type="match status" value="1"/>
</dbReference>
<sequence length="1129" mass="121079">MTLSASAFALAVGIASPAAAQQTATVTPEQAEQCAKLGTETDRQLCLQGQKTEATPEQAGDIATQNPAEVAADKANSETIVVTGSRIRRSPFSSPDPITVIDPELELKGGQNSTAEILQSSPAAAGSFQITELLSAGSFVTNGGVGAQTLSLRGLGAERTLVLLNGRRAGPAGTRGAIAAFDLNVIPSAILQNVEILKTGASSIYGSDAIAGVVNLITKKSTDGLQLRITGTAPFKSGGENYGASATWGKEFSRGHIIGGIDYYRRNRLQRGDRDFLLCSEEYLFDTSGNRLEINDPRTGQPRCNTTNTSYVSLSSAFTYNNTPGVTFSTVQFDDPGDRLAEFVSPYVNTAGLALPSGFIPVSLTCSTTAPAGNVAATNPTTQALCRNSIGILNQKDPRLAKADVQPSLDRYTAYLQGGYEIGDNIEIVAEGLYNKRKTETFNFRQFFPTQFAGAYPAGSTLTPAALCTPLRRATKLNCNPAGTGDPFNAGFTGNILVTPVIPVDTRVATDVDYYRGVIGLKSDLGGLFGERLKGWSFDSYYQYSRNNGKYTNSRIYQDSVDLLEYRSQACQPGQVTRIRKAACVDIDLTDPRVLNGDFNAAERAFLFGEETGKTKYTQQTAEISVSGDLIRLPAGAVGIALGAQYRRDEIDDTPGNIAQAVNPSYDPSVTPGSAQCNPAVNPLQVCDRLISNVYGQSVSGRTAGFTTSKEAFGEIEVPLIYNTPFIQNLTLSAAARVVQGYAERFDGASKKNKSSWTYKIGGNWTVNDWLRFRGSYGTSFRAPALFEQFLANQTGFQNQSAIDPCYRYGVGLAPADYNRVQQRCAALGLAPDYSAAGSSSATVISGGGVGVLNPETSTAKSFSVVLTPKAGLWNGMRLSVAVDYFDIRVKNQLTTLGAGNILFGCLDSNNYPNDPLCALAVRDTNPASTTFGNILSVRNPYVNINQEKNRGVDLTVRVTQDLGKYGRLSFLGEQTWQLEDLFLLFAGSESNSEGTTGEPKFVGDYKLTWDKGPWSVFYGMTVTSRVSDEQFVRNSRNGQVCFSSLIRGGNVCPIYSFPAQFYHSASVSRSIADGKFRMTLGVSNLFDTKPPRPSGTGGNTSVLGQIPTFGTQYDLLGRRAFISVNAKL</sequence>
<evidence type="ECO:0000256" key="10">
    <source>
        <dbReference type="PROSITE-ProRule" id="PRU10143"/>
    </source>
</evidence>
<keyword evidence="5 12" id="KW-0732">Signal</keyword>
<feature type="signal peptide" evidence="12">
    <location>
        <begin position="1"/>
        <end position="20"/>
    </location>
</feature>
<evidence type="ECO:0000256" key="9">
    <source>
        <dbReference type="PROSITE-ProRule" id="PRU01360"/>
    </source>
</evidence>
<dbReference type="Pfam" id="PF07715">
    <property type="entry name" value="Plug"/>
    <property type="match status" value="1"/>
</dbReference>
<keyword evidence="2 9" id="KW-0813">Transport</keyword>
<dbReference type="InterPro" id="IPR037066">
    <property type="entry name" value="Plug_dom_sf"/>
</dbReference>
<protein>
    <submittedName>
        <fullName evidence="15">TonB-dependent receptor</fullName>
    </submittedName>
</protein>
<evidence type="ECO:0000256" key="8">
    <source>
        <dbReference type="ARBA" id="ARBA00023237"/>
    </source>
</evidence>
<keyword evidence="4 9" id="KW-0812">Transmembrane</keyword>
<dbReference type="PROSITE" id="PS52016">
    <property type="entry name" value="TONB_DEPENDENT_REC_3"/>
    <property type="match status" value="1"/>
</dbReference>
<evidence type="ECO:0000256" key="12">
    <source>
        <dbReference type="SAM" id="SignalP"/>
    </source>
</evidence>
<evidence type="ECO:0000259" key="13">
    <source>
        <dbReference type="Pfam" id="PF00593"/>
    </source>
</evidence>
<name>A0ABP7UAA6_9SPHN</name>
<dbReference type="Gene3D" id="2.40.170.20">
    <property type="entry name" value="TonB-dependent receptor, beta-barrel domain"/>
    <property type="match status" value="1"/>
</dbReference>
<dbReference type="InterPro" id="IPR036942">
    <property type="entry name" value="Beta-barrel_TonB_sf"/>
</dbReference>
<keyword evidence="8 9" id="KW-0998">Cell outer membrane</keyword>
<evidence type="ECO:0000256" key="11">
    <source>
        <dbReference type="RuleBase" id="RU003357"/>
    </source>
</evidence>
<dbReference type="InterPro" id="IPR039426">
    <property type="entry name" value="TonB-dep_rcpt-like"/>
</dbReference>
<dbReference type="PANTHER" id="PTHR47234">
    <property type="match status" value="1"/>
</dbReference>
<dbReference type="PANTHER" id="PTHR47234:SF3">
    <property type="entry name" value="SECRETIN_TONB SHORT N-TERMINAL DOMAIN-CONTAINING PROTEIN"/>
    <property type="match status" value="1"/>
</dbReference>
<keyword evidence="15" id="KW-0675">Receptor</keyword>
<keyword evidence="7 9" id="KW-0472">Membrane</keyword>
<dbReference type="InterPro" id="IPR012910">
    <property type="entry name" value="Plug_dom"/>
</dbReference>
<comment type="subcellular location">
    <subcellularLocation>
        <location evidence="1 9">Cell outer membrane</location>
        <topology evidence="1 9">Multi-pass membrane protein</topology>
    </subcellularLocation>
</comment>
<evidence type="ECO:0000259" key="14">
    <source>
        <dbReference type="Pfam" id="PF07715"/>
    </source>
</evidence>
<dbReference type="InterPro" id="IPR000531">
    <property type="entry name" value="Beta-barrel_TonB"/>
</dbReference>
<dbReference type="SUPFAM" id="SSF56935">
    <property type="entry name" value="Porins"/>
    <property type="match status" value="1"/>
</dbReference>
<accession>A0ABP7UAA6</accession>
<feature type="domain" description="TonB-dependent receptor plug" evidence="14">
    <location>
        <begin position="93"/>
        <end position="213"/>
    </location>
</feature>
<evidence type="ECO:0000256" key="5">
    <source>
        <dbReference type="ARBA" id="ARBA00022729"/>
    </source>
</evidence>
<dbReference type="Pfam" id="PF00593">
    <property type="entry name" value="TonB_dep_Rec_b-barrel"/>
    <property type="match status" value="1"/>
</dbReference>
<evidence type="ECO:0000313" key="15">
    <source>
        <dbReference type="EMBL" id="GAA4038653.1"/>
    </source>
</evidence>
<dbReference type="PROSITE" id="PS00430">
    <property type="entry name" value="TONB_DEPENDENT_REC_1"/>
    <property type="match status" value="1"/>
</dbReference>
<dbReference type="EMBL" id="BAABBR010000001">
    <property type="protein sequence ID" value="GAA4038653.1"/>
    <property type="molecule type" value="Genomic_DNA"/>
</dbReference>
<comment type="similarity">
    <text evidence="9 11">Belongs to the TonB-dependent receptor family.</text>
</comment>
<evidence type="ECO:0000256" key="1">
    <source>
        <dbReference type="ARBA" id="ARBA00004571"/>
    </source>
</evidence>
<evidence type="ECO:0000256" key="7">
    <source>
        <dbReference type="ARBA" id="ARBA00023136"/>
    </source>
</evidence>
<evidence type="ECO:0000256" key="4">
    <source>
        <dbReference type="ARBA" id="ARBA00022692"/>
    </source>
</evidence>
<dbReference type="InterPro" id="IPR010916">
    <property type="entry name" value="TonB_box_CS"/>
</dbReference>
<feature type="domain" description="TonB-dependent receptor-like beta-barrel" evidence="13">
    <location>
        <begin position="516"/>
        <end position="1086"/>
    </location>
</feature>
<dbReference type="Proteomes" id="UP001424459">
    <property type="component" value="Unassembled WGS sequence"/>
</dbReference>